<sequence>MFSFSSSCTLEHSYRLHKLQLYNSHDHIVMDVQSCMKATLLAIIIISVVTWLSHMYSCIKNSMESLPSVVSVVIAPKCLFIFSNIIVMYLVSESKLSRRRSKLQKAGDDTAARDEDMIQDSQKQEEVVLAEVLLPTIIGESKQEQENKMAMVVYDEKGALLGNGDVPMLVVMDEERETSAVNDSLRMNQIVLHNADEVHEEIEEGDFELEQGDEMSEDVEQQFAVEDELGERDLPPADELNRRVEDFIARFNMERQLEEARMLVCCY</sequence>
<evidence type="ECO:0000313" key="3">
    <source>
        <dbReference type="Proteomes" id="UP000004995"/>
    </source>
</evidence>
<dbReference type="PANTHER" id="PTHR35762:SF8">
    <property type="entry name" value="EXPRESSED PROTEIN"/>
    <property type="match status" value="1"/>
</dbReference>
<accession>K3Z8U4</accession>
<dbReference type="OMA" id="EARMIVC"/>
<dbReference type="HOGENOM" id="CLU_091162_0_0_1"/>
<keyword evidence="1" id="KW-0472">Membrane</keyword>
<organism evidence="2 3">
    <name type="scientific">Setaria italica</name>
    <name type="common">Foxtail millet</name>
    <name type="synonym">Panicum italicum</name>
    <dbReference type="NCBI Taxonomy" id="4555"/>
    <lineage>
        <taxon>Eukaryota</taxon>
        <taxon>Viridiplantae</taxon>
        <taxon>Streptophyta</taxon>
        <taxon>Embryophyta</taxon>
        <taxon>Tracheophyta</taxon>
        <taxon>Spermatophyta</taxon>
        <taxon>Magnoliopsida</taxon>
        <taxon>Liliopsida</taxon>
        <taxon>Poales</taxon>
        <taxon>Poaceae</taxon>
        <taxon>PACMAD clade</taxon>
        <taxon>Panicoideae</taxon>
        <taxon>Panicodae</taxon>
        <taxon>Paniceae</taxon>
        <taxon>Cenchrinae</taxon>
        <taxon>Setaria</taxon>
    </lineage>
</organism>
<dbReference type="Proteomes" id="UP000004995">
    <property type="component" value="Unassembled WGS sequence"/>
</dbReference>
<dbReference type="AlphaFoldDB" id="K3Z8U4"/>
<dbReference type="EnsemblPlants" id="KQL16392">
    <property type="protein sequence ID" value="KQL16392"/>
    <property type="gene ID" value="SETIT_022964mg"/>
</dbReference>
<evidence type="ECO:0000313" key="2">
    <source>
        <dbReference type="EnsemblPlants" id="KQL16392"/>
    </source>
</evidence>
<dbReference type="GeneID" id="101780779"/>
<feature type="transmembrane region" description="Helical" evidence="1">
    <location>
        <begin position="69"/>
        <end position="91"/>
    </location>
</feature>
<proteinExistence type="predicted"/>
<reference evidence="3" key="1">
    <citation type="journal article" date="2012" name="Nat. Biotechnol.">
        <title>Reference genome sequence of the model plant Setaria.</title>
        <authorList>
            <person name="Bennetzen J.L."/>
            <person name="Schmutz J."/>
            <person name="Wang H."/>
            <person name="Percifield R."/>
            <person name="Hawkins J."/>
            <person name="Pontaroli A.C."/>
            <person name="Estep M."/>
            <person name="Feng L."/>
            <person name="Vaughn J.N."/>
            <person name="Grimwood J."/>
            <person name="Jenkins J."/>
            <person name="Barry K."/>
            <person name="Lindquist E."/>
            <person name="Hellsten U."/>
            <person name="Deshpande S."/>
            <person name="Wang X."/>
            <person name="Wu X."/>
            <person name="Mitros T."/>
            <person name="Triplett J."/>
            <person name="Yang X."/>
            <person name="Ye C.Y."/>
            <person name="Mauro-Herrera M."/>
            <person name="Wang L."/>
            <person name="Li P."/>
            <person name="Sharma M."/>
            <person name="Sharma R."/>
            <person name="Ronald P.C."/>
            <person name="Panaud O."/>
            <person name="Kellogg E.A."/>
            <person name="Brutnell T.P."/>
            <person name="Doust A.N."/>
            <person name="Tuskan G.A."/>
            <person name="Rokhsar D."/>
            <person name="Devos K.M."/>
        </authorList>
    </citation>
    <scope>NUCLEOTIDE SEQUENCE [LARGE SCALE GENOMIC DNA]</scope>
    <source>
        <strain evidence="3">cv. Yugu1</strain>
    </source>
</reference>
<gene>
    <name evidence="2" type="primary">LOC101780779</name>
</gene>
<dbReference type="eggNOG" id="ENOG502S0IX">
    <property type="taxonomic scope" value="Eukaryota"/>
</dbReference>
<reference evidence="2" key="2">
    <citation type="submission" date="2018-08" db="UniProtKB">
        <authorList>
            <consortium name="EnsemblPlants"/>
        </authorList>
    </citation>
    <scope>IDENTIFICATION</scope>
    <source>
        <strain evidence="2">Yugu1</strain>
    </source>
</reference>
<protein>
    <submittedName>
        <fullName evidence="2">Uncharacterized protein</fullName>
    </submittedName>
</protein>
<dbReference type="PANTHER" id="PTHR35762">
    <property type="entry name" value="TRANSMEMBRANE PROTEIN"/>
    <property type="match status" value="1"/>
</dbReference>
<keyword evidence="1" id="KW-0812">Transmembrane</keyword>
<evidence type="ECO:0000256" key="1">
    <source>
        <dbReference type="SAM" id="Phobius"/>
    </source>
</evidence>
<dbReference type="Gramene" id="KQL16392">
    <property type="protein sequence ID" value="KQL16392"/>
    <property type="gene ID" value="SETIT_022964mg"/>
</dbReference>
<dbReference type="RefSeq" id="XP_004962633.2">
    <property type="nucleotide sequence ID" value="XM_004962576.2"/>
</dbReference>
<feature type="transmembrane region" description="Helical" evidence="1">
    <location>
        <begin position="38"/>
        <end position="57"/>
    </location>
</feature>
<dbReference type="InParanoid" id="K3Z8U4"/>
<dbReference type="KEGG" id="sita:101780779"/>
<dbReference type="FunCoup" id="K3Z8U4">
    <property type="interactions" value="2"/>
</dbReference>
<keyword evidence="3" id="KW-1185">Reference proteome</keyword>
<dbReference type="EMBL" id="AGNK02001957">
    <property type="status" value="NOT_ANNOTATED_CDS"/>
    <property type="molecule type" value="Genomic_DNA"/>
</dbReference>
<dbReference type="STRING" id="4555.K3Z8U4"/>
<name>K3Z8U4_SETIT</name>
<keyword evidence="1" id="KW-1133">Transmembrane helix</keyword>